<sequence>MMWQDYWQRYRRFWWVPCLVLLGIIASGFYWHQSQQKQKVTQNEQLLATSTSKTKPATKKTHQAATKKKGGFVDIKGAVVYPGIYPITVSETRLFEVLKNAGGPTDVADTKRLNLAQKLTDQLIIYIPKKGEVVTDQELIQAPQQIATTSERTPEQASTGTSANASSASDTAKIDLNQADSTQLQTLNGIGPKKAEQIIAYRDEQGKFKQIEDLQKVGGIGPKTFEQLQSQICVN</sequence>
<protein>
    <submittedName>
        <fullName evidence="4">Helix-hairpin-helix domain-containing protein</fullName>
    </submittedName>
</protein>
<evidence type="ECO:0000256" key="2">
    <source>
        <dbReference type="SAM" id="Phobius"/>
    </source>
</evidence>
<feature type="region of interest" description="Disordered" evidence="1">
    <location>
        <begin position="145"/>
        <end position="170"/>
    </location>
</feature>
<dbReference type="InterPro" id="IPR003583">
    <property type="entry name" value="Hlx-hairpin-Hlx_DNA-bd_motif"/>
</dbReference>
<dbReference type="GO" id="GO:0015627">
    <property type="term" value="C:type II protein secretion system complex"/>
    <property type="evidence" value="ECO:0007669"/>
    <property type="project" value="TreeGrafter"/>
</dbReference>
<reference evidence="4" key="1">
    <citation type="submission" date="2023-04" db="EMBL/GenBank/DDBJ databases">
        <title>Novel strain of Lactilactobacillus sakei and use thereof.</title>
        <authorList>
            <person name="Kim S.Y."/>
        </authorList>
    </citation>
    <scope>NUCLEOTIDE SEQUENCE</scope>
    <source>
        <strain evidence="4">HUP1</strain>
    </source>
</reference>
<evidence type="ECO:0000256" key="1">
    <source>
        <dbReference type="SAM" id="MobiDB-lite"/>
    </source>
</evidence>
<organism evidence="4 5">
    <name type="scientific">Latilactobacillus sakei</name>
    <name type="common">Lactobacillus sakei</name>
    <dbReference type="NCBI Taxonomy" id="1599"/>
    <lineage>
        <taxon>Bacteria</taxon>
        <taxon>Bacillati</taxon>
        <taxon>Bacillota</taxon>
        <taxon>Bacilli</taxon>
        <taxon>Lactobacillales</taxon>
        <taxon>Lactobacillaceae</taxon>
        <taxon>Latilactobacillus</taxon>
    </lineage>
</organism>
<name>A0AAF0GQR9_LATSK</name>
<feature type="transmembrane region" description="Helical" evidence="2">
    <location>
        <begin position="12"/>
        <end position="31"/>
    </location>
</feature>
<dbReference type="PANTHER" id="PTHR21180">
    <property type="entry name" value="ENDONUCLEASE/EXONUCLEASE/PHOSPHATASE FAMILY DOMAIN-CONTAINING PROTEIN 1"/>
    <property type="match status" value="1"/>
</dbReference>
<dbReference type="InterPro" id="IPR019554">
    <property type="entry name" value="Soluble_ligand-bd"/>
</dbReference>
<dbReference type="Gene3D" id="1.10.150.280">
    <property type="entry name" value="AF1531-like domain"/>
    <property type="match status" value="1"/>
</dbReference>
<evidence type="ECO:0000259" key="3">
    <source>
        <dbReference type="SMART" id="SM00278"/>
    </source>
</evidence>
<evidence type="ECO:0000313" key="4">
    <source>
        <dbReference type="EMBL" id="WGI18345.1"/>
    </source>
</evidence>
<dbReference type="Pfam" id="PF12836">
    <property type="entry name" value="HHH_3"/>
    <property type="match status" value="1"/>
</dbReference>
<dbReference type="PANTHER" id="PTHR21180:SF32">
    <property type="entry name" value="ENDONUCLEASE_EXONUCLEASE_PHOSPHATASE FAMILY DOMAIN-CONTAINING PROTEIN 1"/>
    <property type="match status" value="1"/>
</dbReference>
<keyword evidence="2" id="KW-0812">Transmembrane</keyword>
<feature type="domain" description="Helix-hairpin-helix DNA-binding motif class 1" evidence="3">
    <location>
        <begin position="182"/>
        <end position="201"/>
    </location>
</feature>
<dbReference type="GO" id="GO:0003677">
    <property type="term" value="F:DNA binding"/>
    <property type="evidence" value="ECO:0007669"/>
    <property type="project" value="InterPro"/>
</dbReference>
<dbReference type="InterPro" id="IPR051675">
    <property type="entry name" value="Endo/Exo/Phosphatase_dom_1"/>
</dbReference>
<dbReference type="SMART" id="SM00278">
    <property type="entry name" value="HhH1"/>
    <property type="match status" value="2"/>
</dbReference>
<accession>A0AAF0GQR9</accession>
<dbReference type="EMBL" id="CP122959">
    <property type="protein sequence ID" value="WGI18345.1"/>
    <property type="molecule type" value="Genomic_DNA"/>
</dbReference>
<dbReference type="GO" id="GO:0006281">
    <property type="term" value="P:DNA repair"/>
    <property type="evidence" value="ECO:0007669"/>
    <property type="project" value="InterPro"/>
</dbReference>
<evidence type="ECO:0000313" key="5">
    <source>
        <dbReference type="Proteomes" id="UP001179858"/>
    </source>
</evidence>
<dbReference type="Proteomes" id="UP001179858">
    <property type="component" value="Chromosome"/>
</dbReference>
<proteinExistence type="predicted"/>
<keyword evidence="2" id="KW-0472">Membrane</keyword>
<dbReference type="GO" id="GO:0015628">
    <property type="term" value="P:protein secretion by the type II secretion system"/>
    <property type="evidence" value="ECO:0007669"/>
    <property type="project" value="TreeGrafter"/>
</dbReference>
<dbReference type="RefSeq" id="WP_280102550.1">
    <property type="nucleotide sequence ID" value="NZ_CP122959.1"/>
</dbReference>
<dbReference type="SUPFAM" id="SSF47781">
    <property type="entry name" value="RuvA domain 2-like"/>
    <property type="match status" value="1"/>
</dbReference>
<dbReference type="NCBIfam" id="TIGR00426">
    <property type="entry name" value="competence protein ComEA helix-hairpin-helix repeat region"/>
    <property type="match status" value="1"/>
</dbReference>
<dbReference type="InterPro" id="IPR010994">
    <property type="entry name" value="RuvA_2-like"/>
</dbReference>
<feature type="compositionally biased region" description="Low complexity" evidence="1">
    <location>
        <begin position="157"/>
        <end position="170"/>
    </location>
</feature>
<feature type="domain" description="Helix-hairpin-helix DNA-binding motif class 1" evidence="3">
    <location>
        <begin position="212"/>
        <end position="231"/>
    </location>
</feature>
<dbReference type="Pfam" id="PF10531">
    <property type="entry name" value="SLBB"/>
    <property type="match status" value="1"/>
</dbReference>
<dbReference type="AlphaFoldDB" id="A0AAF0GQR9"/>
<dbReference type="InterPro" id="IPR004509">
    <property type="entry name" value="Competence_ComEA_HhH"/>
</dbReference>
<gene>
    <name evidence="4" type="ORF">QBD03_06180</name>
</gene>
<keyword evidence="2" id="KW-1133">Transmembrane helix</keyword>